<dbReference type="InterPro" id="IPR028651">
    <property type="entry name" value="ING_fam"/>
</dbReference>
<dbReference type="PANTHER" id="PTHR10333">
    <property type="entry name" value="INHIBITOR OF GROWTH PROTEIN"/>
    <property type="match status" value="1"/>
</dbReference>
<evidence type="ECO:0000256" key="4">
    <source>
        <dbReference type="ARBA" id="ARBA00022771"/>
    </source>
</evidence>
<dbReference type="SUPFAM" id="SSF57903">
    <property type="entry name" value="FYVE/PHD zinc finger"/>
    <property type="match status" value="3"/>
</dbReference>
<feature type="domain" description="PHD-type" evidence="9">
    <location>
        <begin position="193"/>
        <end position="280"/>
    </location>
</feature>
<dbReference type="Proteomes" id="UP000799750">
    <property type="component" value="Unassembled WGS sequence"/>
</dbReference>
<dbReference type="GO" id="GO:0005634">
    <property type="term" value="C:nucleus"/>
    <property type="evidence" value="ECO:0007669"/>
    <property type="project" value="UniProtKB-SubCell"/>
</dbReference>
<dbReference type="InterPro" id="IPR011011">
    <property type="entry name" value="Znf_FYVE_PHD"/>
</dbReference>
<evidence type="ECO:0000259" key="9">
    <source>
        <dbReference type="PROSITE" id="PS50016"/>
    </source>
</evidence>
<name>A0A6A6R682_9PEZI</name>
<comment type="similarity">
    <text evidence="2">Belongs to the ING family.</text>
</comment>
<feature type="region of interest" description="Disordered" evidence="8">
    <location>
        <begin position="1"/>
        <end position="65"/>
    </location>
</feature>
<keyword evidence="5" id="KW-0862">Zinc</keyword>
<accession>A0A6A6R682</accession>
<keyword evidence="11" id="KW-1185">Reference proteome</keyword>
<dbReference type="EMBL" id="MU004184">
    <property type="protein sequence ID" value="KAF2499902.1"/>
    <property type="molecule type" value="Genomic_DNA"/>
</dbReference>
<feature type="region of interest" description="Disordered" evidence="8">
    <location>
        <begin position="305"/>
        <end position="325"/>
    </location>
</feature>
<dbReference type="PROSITE" id="PS50016">
    <property type="entry name" value="ZF_PHD_2"/>
    <property type="match status" value="1"/>
</dbReference>
<reference evidence="10" key="1">
    <citation type="journal article" date="2020" name="Stud. Mycol.">
        <title>101 Dothideomycetes genomes: a test case for predicting lifestyles and emergence of pathogens.</title>
        <authorList>
            <person name="Haridas S."/>
            <person name="Albert R."/>
            <person name="Binder M."/>
            <person name="Bloem J."/>
            <person name="Labutti K."/>
            <person name="Salamov A."/>
            <person name="Andreopoulos B."/>
            <person name="Baker S."/>
            <person name="Barry K."/>
            <person name="Bills G."/>
            <person name="Bluhm B."/>
            <person name="Cannon C."/>
            <person name="Castanera R."/>
            <person name="Culley D."/>
            <person name="Daum C."/>
            <person name="Ezra D."/>
            <person name="Gonzalez J."/>
            <person name="Henrissat B."/>
            <person name="Kuo A."/>
            <person name="Liang C."/>
            <person name="Lipzen A."/>
            <person name="Lutzoni F."/>
            <person name="Magnuson J."/>
            <person name="Mondo S."/>
            <person name="Nolan M."/>
            <person name="Ohm R."/>
            <person name="Pangilinan J."/>
            <person name="Park H.-J."/>
            <person name="Ramirez L."/>
            <person name="Alfaro M."/>
            <person name="Sun H."/>
            <person name="Tritt A."/>
            <person name="Yoshinaga Y."/>
            <person name="Zwiers L.-H."/>
            <person name="Turgeon B."/>
            <person name="Goodwin S."/>
            <person name="Spatafora J."/>
            <person name="Crous P."/>
            <person name="Grigoriev I."/>
        </authorList>
    </citation>
    <scope>NUCLEOTIDE SEQUENCE</scope>
    <source>
        <strain evidence="10">CBS 269.34</strain>
    </source>
</reference>
<evidence type="ECO:0000256" key="5">
    <source>
        <dbReference type="ARBA" id="ARBA00022833"/>
    </source>
</evidence>
<dbReference type="InterPro" id="IPR019786">
    <property type="entry name" value="Zinc_finger_PHD-type_CS"/>
</dbReference>
<dbReference type="InterPro" id="IPR013083">
    <property type="entry name" value="Znf_RING/FYVE/PHD"/>
</dbReference>
<dbReference type="AlphaFoldDB" id="A0A6A6R682"/>
<keyword evidence="3" id="KW-0479">Metal-binding</keyword>
<evidence type="ECO:0000256" key="2">
    <source>
        <dbReference type="ARBA" id="ARBA00010210"/>
    </source>
</evidence>
<gene>
    <name evidence="10" type="ORF">BU16DRAFT_536185</name>
</gene>
<organism evidence="10 11">
    <name type="scientific">Lophium mytilinum</name>
    <dbReference type="NCBI Taxonomy" id="390894"/>
    <lineage>
        <taxon>Eukaryota</taxon>
        <taxon>Fungi</taxon>
        <taxon>Dikarya</taxon>
        <taxon>Ascomycota</taxon>
        <taxon>Pezizomycotina</taxon>
        <taxon>Dothideomycetes</taxon>
        <taxon>Pleosporomycetidae</taxon>
        <taxon>Mytilinidiales</taxon>
        <taxon>Mytilinidiaceae</taxon>
        <taxon>Lophium</taxon>
    </lineage>
</organism>
<dbReference type="GO" id="GO:0008270">
    <property type="term" value="F:zinc ion binding"/>
    <property type="evidence" value="ECO:0007669"/>
    <property type="project" value="UniProtKB-KW"/>
</dbReference>
<evidence type="ECO:0000256" key="6">
    <source>
        <dbReference type="ARBA" id="ARBA00023242"/>
    </source>
</evidence>
<keyword evidence="4 7" id="KW-0863">Zinc-finger</keyword>
<dbReference type="InterPro" id="IPR019787">
    <property type="entry name" value="Znf_PHD-finger"/>
</dbReference>
<dbReference type="SMART" id="SM00249">
    <property type="entry name" value="PHD"/>
    <property type="match status" value="3"/>
</dbReference>
<dbReference type="GO" id="GO:0000785">
    <property type="term" value="C:chromatin"/>
    <property type="evidence" value="ECO:0007669"/>
    <property type="project" value="UniProtKB-ARBA"/>
</dbReference>
<protein>
    <recommendedName>
        <fullName evidence="9">PHD-type domain-containing protein</fullName>
    </recommendedName>
</protein>
<dbReference type="InterPro" id="IPR001965">
    <property type="entry name" value="Znf_PHD"/>
</dbReference>
<comment type="subcellular location">
    <subcellularLocation>
        <location evidence="1">Nucleus</location>
    </subcellularLocation>
</comment>
<evidence type="ECO:0000256" key="3">
    <source>
        <dbReference type="ARBA" id="ARBA00022723"/>
    </source>
</evidence>
<sequence length="325" mass="37144">MFNMFKALKRDGSNKVAQPSWRTRSRSPEMTDESNRARRRSHLRQQYDRTTAEPPNRSALNLRRREASPTNFTLSFGKLTTNEGAQTAPPNAESACHCGKKKAESLISCHNKWCKKTSHLKSCAGLLRRPRGNTAWYCADCRSLENHCFCQGRKNAGEKLMRCKFQNHPGDPLFHLSCISITVTPEQLLDERDWFCPICTEQVGEVHCCTCGLHDFGGTMIKCDNTNKGCESCGVFEKDCEMCQGVKCEVEWYHIPCIGMKEAEIPKENEKWVCAKCLEKAERRAIAAKKIAKAEKTRRDYDLAEKVRSERRNKGQAPERYGYEM</sequence>
<evidence type="ECO:0000313" key="10">
    <source>
        <dbReference type="EMBL" id="KAF2499902.1"/>
    </source>
</evidence>
<proteinExistence type="inferred from homology"/>
<evidence type="ECO:0000256" key="8">
    <source>
        <dbReference type="SAM" id="MobiDB-lite"/>
    </source>
</evidence>
<dbReference type="OrthoDB" id="5411773at2759"/>
<evidence type="ECO:0000313" key="11">
    <source>
        <dbReference type="Proteomes" id="UP000799750"/>
    </source>
</evidence>
<dbReference type="PROSITE" id="PS01359">
    <property type="entry name" value="ZF_PHD_1"/>
    <property type="match status" value="1"/>
</dbReference>
<keyword evidence="6" id="KW-0539">Nucleus</keyword>
<feature type="compositionally biased region" description="Basic and acidic residues" evidence="8">
    <location>
        <begin position="26"/>
        <end position="36"/>
    </location>
</feature>
<dbReference type="Gene3D" id="3.30.40.10">
    <property type="entry name" value="Zinc/RING finger domain, C3HC4 (zinc finger)"/>
    <property type="match status" value="3"/>
</dbReference>
<evidence type="ECO:0000256" key="7">
    <source>
        <dbReference type="PROSITE-ProRule" id="PRU00146"/>
    </source>
</evidence>
<evidence type="ECO:0000256" key="1">
    <source>
        <dbReference type="ARBA" id="ARBA00004123"/>
    </source>
</evidence>